<proteinExistence type="predicted"/>
<evidence type="ECO:0000256" key="4">
    <source>
        <dbReference type="SAM" id="MobiDB-lite"/>
    </source>
</evidence>
<protein>
    <submittedName>
        <fullName evidence="5">Uncharacterized protein</fullName>
    </submittedName>
</protein>
<dbReference type="InterPro" id="IPR000164">
    <property type="entry name" value="Histone_H3/CENP-A"/>
</dbReference>
<dbReference type="EMBL" id="JARJCM010000165">
    <property type="protein sequence ID" value="KAJ7024742.1"/>
    <property type="molecule type" value="Genomic_DNA"/>
</dbReference>
<evidence type="ECO:0000313" key="5">
    <source>
        <dbReference type="EMBL" id="KAJ7024742.1"/>
    </source>
</evidence>
<keyword evidence="3" id="KW-0238">DNA-binding</keyword>
<name>A0AAD6WTG8_9AGAR</name>
<keyword evidence="2" id="KW-0158">Chromosome</keyword>
<dbReference type="Proteomes" id="UP001218188">
    <property type="component" value="Unassembled WGS sequence"/>
</dbReference>
<keyword evidence="6" id="KW-1185">Reference proteome</keyword>
<keyword evidence="3" id="KW-0544">Nucleosome core</keyword>
<comment type="subcellular location">
    <subcellularLocation>
        <location evidence="1">Chromosome</location>
    </subcellularLocation>
</comment>
<dbReference type="GO" id="GO:0000786">
    <property type="term" value="C:nucleosome"/>
    <property type="evidence" value="ECO:0007669"/>
    <property type="project" value="UniProtKB-KW"/>
</dbReference>
<sequence>MARTKQTAGKSTGGAAPKKALAPLPQVSSPPEVTPRPQRKKRKAAEDPPVDAIVLTLPVTTAPQQPPTSCAPNNRLYYLWTPTL</sequence>
<gene>
    <name evidence="5" type="ORF">C8F04DRAFT_1270011</name>
</gene>
<feature type="compositionally biased region" description="Low complexity" evidence="4">
    <location>
        <begin position="15"/>
        <end position="25"/>
    </location>
</feature>
<feature type="region of interest" description="Disordered" evidence="4">
    <location>
        <begin position="1"/>
        <end position="51"/>
    </location>
</feature>
<evidence type="ECO:0000313" key="6">
    <source>
        <dbReference type="Proteomes" id="UP001218188"/>
    </source>
</evidence>
<evidence type="ECO:0000256" key="2">
    <source>
        <dbReference type="ARBA" id="ARBA00022454"/>
    </source>
</evidence>
<dbReference type="GO" id="GO:0003677">
    <property type="term" value="F:DNA binding"/>
    <property type="evidence" value="ECO:0007669"/>
    <property type="project" value="InterPro"/>
</dbReference>
<comment type="caution">
    <text evidence="5">The sequence shown here is derived from an EMBL/GenBank/DDBJ whole genome shotgun (WGS) entry which is preliminary data.</text>
</comment>
<dbReference type="GO" id="GO:0030527">
    <property type="term" value="F:structural constituent of chromatin"/>
    <property type="evidence" value="ECO:0007669"/>
    <property type="project" value="InterPro"/>
</dbReference>
<evidence type="ECO:0000256" key="1">
    <source>
        <dbReference type="ARBA" id="ARBA00004286"/>
    </source>
</evidence>
<organism evidence="5 6">
    <name type="scientific">Mycena alexandri</name>
    <dbReference type="NCBI Taxonomy" id="1745969"/>
    <lineage>
        <taxon>Eukaryota</taxon>
        <taxon>Fungi</taxon>
        <taxon>Dikarya</taxon>
        <taxon>Basidiomycota</taxon>
        <taxon>Agaricomycotina</taxon>
        <taxon>Agaricomycetes</taxon>
        <taxon>Agaricomycetidae</taxon>
        <taxon>Agaricales</taxon>
        <taxon>Marasmiineae</taxon>
        <taxon>Mycenaceae</taxon>
        <taxon>Mycena</taxon>
    </lineage>
</organism>
<feature type="compositionally biased region" description="Polar residues" evidence="4">
    <location>
        <begin position="1"/>
        <end position="10"/>
    </location>
</feature>
<dbReference type="AlphaFoldDB" id="A0AAD6WTG8"/>
<reference evidence="5" key="1">
    <citation type="submission" date="2023-03" db="EMBL/GenBank/DDBJ databases">
        <title>Massive genome expansion in bonnet fungi (Mycena s.s.) driven by repeated elements and novel gene families across ecological guilds.</title>
        <authorList>
            <consortium name="Lawrence Berkeley National Laboratory"/>
            <person name="Harder C.B."/>
            <person name="Miyauchi S."/>
            <person name="Viragh M."/>
            <person name="Kuo A."/>
            <person name="Thoen E."/>
            <person name="Andreopoulos B."/>
            <person name="Lu D."/>
            <person name="Skrede I."/>
            <person name="Drula E."/>
            <person name="Henrissat B."/>
            <person name="Morin E."/>
            <person name="Kohler A."/>
            <person name="Barry K."/>
            <person name="LaButti K."/>
            <person name="Morin E."/>
            <person name="Salamov A."/>
            <person name="Lipzen A."/>
            <person name="Mereny Z."/>
            <person name="Hegedus B."/>
            <person name="Baldrian P."/>
            <person name="Stursova M."/>
            <person name="Weitz H."/>
            <person name="Taylor A."/>
            <person name="Grigoriev I.V."/>
            <person name="Nagy L.G."/>
            <person name="Martin F."/>
            <person name="Kauserud H."/>
        </authorList>
    </citation>
    <scope>NUCLEOTIDE SEQUENCE</scope>
    <source>
        <strain evidence="5">CBHHK200</strain>
    </source>
</reference>
<accession>A0AAD6WTG8</accession>
<dbReference type="PRINTS" id="PR00622">
    <property type="entry name" value="HISTONEH3"/>
</dbReference>
<evidence type="ECO:0000256" key="3">
    <source>
        <dbReference type="ARBA" id="ARBA00023269"/>
    </source>
</evidence>